<dbReference type="Proteomes" id="UP000239480">
    <property type="component" value="Unassembled WGS sequence"/>
</dbReference>
<feature type="domain" description="AB hydrolase-1" evidence="12">
    <location>
        <begin position="43"/>
        <end position="243"/>
    </location>
</feature>
<comment type="catalytic activity">
    <reaction evidence="11">
        <text>mycophenolic acid O-acyl-beta-D-glucuronide + H2O = mycophenolate + D-glucuronate + H(+)</text>
        <dbReference type="Rhea" id="RHEA:34179"/>
        <dbReference type="ChEBI" id="CHEBI:15377"/>
        <dbReference type="ChEBI" id="CHEBI:15378"/>
        <dbReference type="ChEBI" id="CHEBI:58720"/>
        <dbReference type="ChEBI" id="CHEBI:62932"/>
        <dbReference type="ChEBI" id="CHEBI:66982"/>
        <dbReference type="EC" id="3.1.1.93"/>
    </reaction>
    <physiologicalReaction direction="left-to-right" evidence="11">
        <dbReference type="Rhea" id="RHEA:34180"/>
    </physiologicalReaction>
</comment>
<gene>
    <name evidence="13" type="ORF">CLV78_102719</name>
</gene>
<dbReference type="EMBL" id="PVTD01000002">
    <property type="protein sequence ID" value="PRY25539.1"/>
    <property type="molecule type" value="Genomic_DNA"/>
</dbReference>
<keyword evidence="14" id="KW-1185">Reference proteome</keyword>
<comment type="catalytic activity">
    <reaction evidence="10">
        <text>S-hexadecanoyl-L-cysteinyl-[protein] + H2O = L-cysteinyl-[protein] + hexadecanoate + H(+)</text>
        <dbReference type="Rhea" id="RHEA:19233"/>
        <dbReference type="Rhea" id="RHEA-COMP:10131"/>
        <dbReference type="Rhea" id="RHEA-COMP:11032"/>
        <dbReference type="ChEBI" id="CHEBI:7896"/>
        <dbReference type="ChEBI" id="CHEBI:15377"/>
        <dbReference type="ChEBI" id="CHEBI:15378"/>
        <dbReference type="ChEBI" id="CHEBI:29950"/>
        <dbReference type="ChEBI" id="CHEBI:74151"/>
        <dbReference type="EC" id="3.1.2.22"/>
    </reaction>
    <physiologicalReaction direction="left-to-right" evidence="10">
        <dbReference type="Rhea" id="RHEA:19234"/>
    </physiologicalReaction>
</comment>
<evidence type="ECO:0000256" key="1">
    <source>
        <dbReference type="ARBA" id="ARBA00012423"/>
    </source>
</evidence>
<dbReference type="GO" id="GO:0008474">
    <property type="term" value="F:palmitoyl-(protein) hydrolase activity"/>
    <property type="evidence" value="ECO:0007669"/>
    <property type="project" value="UniProtKB-EC"/>
</dbReference>
<evidence type="ECO:0000256" key="9">
    <source>
        <dbReference type="ARBA" id="ARBA00046047"/>
    </source>
</evidence>
<organism evidence="13 14">
    <name type="scientific">Aliiruegeria haliotis</name>
    <dbReference type="NCBI Taxonomy" id="1280846"/>
    <lineage>
        <taxon>Bacteria</taxon>
        <taxon>Pseudomonadati</taxon>
        <taxon>Pseudomonadota</taxon>
        <taxon>Alphaproteobacteria</taxon>
        <taxon>Rhodobacterales</taxon>
        <taxon>Roseobacteraceae</taxon>
        <taxon>Aliiruegeria</taxon>
    </lineage>
</organism>
<dbReference type="SUPFAM" id="SSF53474">
    <property type="entry name" value="alpha/beta-Hydrolases"/>
    <property type="match status" value="1"/>
</dbReference>
<dbReference type="InterPro" id="IPR052382">
    <property type="entry name" value="ABHD10_acyl-thioesterase"/>
</dbReference>
<evidence type="ECO:0000256" key="11">
    <source>
        <dbReference type="ARBA" id="ARBA00047972"/>
    </source>
</evidence>
<evidence type="ECO:0000256" key="6">
    <source>
        <dbReference type="ARBA" id="ARBA00041520"/>
    </source>
</evidence>
<keyword evidence="3" id="KW-0809">Transit peptide</keyword>
<evidence type="ECO:0000256" key="10">
    <source>
        <dbReference type="ARBA" id="ARBA00047409"/>
    </source>
</evidence>
<dbReference type="PANTHER" id="PTHR16138">
    <property type="entry name" value="MYCOPHENOLIC ACID ACYL-GLUCURONIDE ESTERASE, MITOCHONDRIAL"/>
    <property type="match status" value="1"/>
</dbReference>
<dbReference type="InterPro" id="IPR029058">
    <property type="entry name" value="AB_hydrolase_fold"/>
</dbReference>
<evidence type="ECO:0000259" key="12">
    <source>
        <dbReference type="Pfam" id="PF12697"/>
    </source>
</evidence>
<dbReference type="Pfam" id="PF12697">
    <property type="entry name" value="Abhydrolase_6"/>
    <property type="match status" value="1"/>
</dbReference>
<comment type="function">
    <text evidence="9">Acts as an acyl-protein thioesterase that hydrolyzes fatty acids from acylated residues in proteins. Regulates the mitochondrial S-depalmitoylation of the nucleophilic active site residue of peroxiredoxin-5/PRDX5, a key antioxidant protein, therefore modulating mitochondrial antioxidant ability. Also catalyzes the deglucuronidation of mycophenolic acid acyl-glucuronide, an active metabolite of the immunosuppressant drug mycophenolate.</text>
</comment>
<evidence type="ECO:0000313" key="14">
    <source>
        <dbReference type="Proteomes" id="UP000239480"/>
    </source>
</evidence>
<name>A0A2T0RWH5_9RHOB</name>
<dbReference type="AlphaFoldDB" id="A0A2T0RWH5"/>
<evidence type="ECO:0000256" key="3">
    <source>
        <dbReference type="ARBA" id="ARBA00022946"/>
    </source>
</evidence>
<keyword evidence="2 13" id="KW-0378">Hydrolase</keyword>
<proteinExistence type="predicted"/>
<dbReference type="PANTHER" id="PTHR16138:SF7">
    <property type="entry name" value="PALMITOYL-PROTEIN THIOESTERASE ABHD10, MITOCHONDRIAL"/>
    <property type="match status" value="1"/>
</dbReference>
<evidence type="ECO:0000256" key="8">
    <source>
        <dbReference type="ARBA" id="ARBA00042704"/>
    </source>
</evidence>
<evidence type="ECO:0000313" key="13">
    <source>
        <dbReference type="EMBL" id="PRY25539.1"/>
    </source>
</evidence>
<sequence length="266" mass="29074">MARVAATISERVRDQDMSDPECFETPQGRRIAFHLTCGAGPLVVFLGGFRSDMSGTKALHLQNWAERRQRAFLRLDYSGHGKSSGEFEDGCIGDWATDAAAVLRAQSGPMVLVGSSMGAWISLLLARLMPERIAGMVTIAAAPDFTEDSMWAALPDARKTEVKERGYTVVPTEYGDLKISRRLIEDGRTQLVLRSPLVLPFPVRSLHGTADADVDMSVALRLLEHAEGGDIQLRLVKGADHRFSRPQNLSMIEAAIEEVLARGEAA</sequence>
<evidence type="ECO:0000256" key="5">
    <source>
        <dbReference type="ARBA" id="ARBA00039314"/>
    </source>
</evidence>
<evidence type="ECO:0000256" key="7">
    <source>
        <dbReference type="ARBA" id="ARBA00042645"/>
    </source>
</evidence>
<evidence type="ECO:0000256" key="4">
    <source>
        <dbReference type="ARBA" id="ARBA00039132"/>
    </source>
</evidence>
<dbReference type="InterPro" id="IPR000073">
    <property type="entry name" value="AB_hydrolase_1"/>
</dbReference>
<protein>
    <recommendedName>
        <fullName evidence="5">Palmitoyl-protein thioesterase ABHD10, mitochondrial</fullName>
        <ecNumber evidence="4">3.1.1.93</ecNumber>
        <ecNumber evidence="1">3.1.2.22</ecNumber>
    </recommendedName>
    <alternativeName>
        <fullName evidence="7">Acyl-protein thioesterase ABHD10</fullName>
    </alternativeName>
    <alternativeName>
        <fullName evidence="8">Alpha/beta hydrolase domain-containing protein 10</fullName>
    </alternativeName>
    <alternativeName>
        <fullName evidence="6">Mycophenolic acid acyl-glucuronide esterase, mitochondrial</fullName>
    </alternativeName>
</protein>
<dbReference type="Gene3D" id="3.40.50.1820">
    <property type="entry name" value="alpha/beta hydrolase"/>
    <property type="match status" value="1"/>
</dbReference>
<reference evidence="13 14" key="1">
    <citation type="submission" date="2018-03" db="EMBL/GenBank/DDBJ databases">
        <title>Genomic Encyclopedia of Archaeal and Bacterial Type Strains, Phase II (KMG-II): from individual species to whole genera.</title>
        <authorList>
            <person name="Goeker M."/>
        </authorList>
    </citation>
    <scope>NUCLEOTIDE SEQUENCE [LARGE SCALE GENOMIC DNA]</scope>
    <source>
        <strain evidence="13 14">DSM 29328</strain>
    </source>
</reference>
<evidence type="ECO:0000256" key="2">
    <source>
        <dbReference type="ARBA" id="ARBA00022801"/>
    </source>
</evidence>
<dbReference type="GO" id="GO:0102390">
    <property type="term" value="F:mycophenolic acid acyl-glucuronide esterase activity"/>
    <property type="evidence" value="ECO:0007669"/>
    <property type="project" value="UniProtKB-EC"/>
</dbReference>
<dbReference type="EC" id="3.1.2.22" evidence="1"/>
<dbReference type="EC" id="3.1.1.93" evidence="4"/>
<accession>A0A2T0RWH5</accession>
<comment type="caution">
    <text evidence="13">The sequence shown here is derived from an EMBL/GenBank/DDBJ whole genome shotgun (WGS) entry which is preliminary data.</text>
</comment>